<reference evidence="1 2" key="1">
    <citation type="journal article" date="2021" name="Sci. Rep.">
        <title>Genome sequencing of the multicellular alga Astrephomene provides insights into convergent evolution of germ-soma differentiation.</title>
        <authorList>
            <person name="Yamashita S."/>
            <person name="Yamamoto K."/>
            <person name="Matsuzaki R."/>
            <person name="Suzuki S."/>
            <person name="Yamaguchi H."/>
            <person name="Hirooka S."/>
            <person name="Minakuchi Y."/>
            <person name="Miyagishima S."/>
            <person name="Kawachi M."/>
            <person name="Toyoda A."/>
            <person name="Nozaki H."/>
        </authorList>
    </citation>
    <scope>NUCLEOTIDE SEQUENCE [LARGE SCALE GENOMIC DNA]</scope>
    <source>
        <strain evidence="1 2">NIES-4017</strain>
    </source>
</reference>
<comment type="caution">
    <text evidence="1">The sequence shown here is derived from an EMBL/GenBank/DDBJ whole genome shotgun (WGS) entry which is preliminary data.</text>
</comment>
<proteinExistence type="predicted"/>
<organism evidence="1 2">
    <name type="scientific">Astrephomene gubernaculifera</name>
    <dbReference type="NCBI Taxonomy" id="47775"/>
    <lineage>
        <taxon>Eukaryota</taxon>
        <taxon>Viridiplantae</taxon>
        <taxon>Chlorophyta</taxon>
        <taxon>core chlorophytes</taxon>
        <taxon>Chlorophyceae</taxon>
        <taxon>CS clade</taxon>
        <taxon>Chlamydomonadales</taxon>
        <taxon>Astrephomenaceae</taxon>
        <taxon>Astrephomene</taxon>
    </lineage>
</organism>
<keyword evidence="2" id="KW-1185">Reference proteome</keyword>
<evidence type="ECO:0000313" key="1">
    <source>
        <dbReference type="EMBL" id="GFR43240.1"/>
    </source>
</evidence>
<protein>
    <submittedName>
        <fullName evidence="1">Uncharacterized protein</fullName>
    </submittedName>
</protein>
<dbReference type="AlphaFoldDB" id="A0AAD3DJZ5"/>
<evidence type="ECO:0000313" key="2">
    <source>
        <dbReference type="Proteomes" id="UP001054857"/>
    </source>
</evidence>
<accession>A0AAD3DJZ5</accession>
<dbReference type="Proteomes" id="UP001054857">
    <property type="component" value="Unassembled WGS sequence"/>
</dbReference>
<gene>
    <name evidence="1" type="ORF">Agub_g4300</name>
</gene>
<sequence length="276" mass="31103">MSAAFLVSARFAHPQQRPMAPRRTLRLHCAAVSMNPTNFSLVKQVVLSKTKIPEHDWDPNEDERKRLSTMSVQTVAAKLEELQQLLQPPSVNLLMTKVPASTLARPPIRVRDQVLAVADMLGQATELDAAKVLALTRRTMGKPDEHFQERIDALATIGDLGLAQRTVISRPKVLEQTPQAIQLKISLIRQAVQAGGSEEIRRDLERMSASQLGYALTRGVPGVLRLKYLAEKRYNVTVTLDTVLRYSSEKWNKMHPDYDAWLEEQEAVIQSEYLDM</sequence>
<name>A0AAD3DJZ5_9CHLO</name>
<dbReference type="EMBL" id="BMAR01000005">
    <property type="protein sequence ID" value="GFR43240.1"/>
    <property type="molecule type" value="Genomic_DNA"/>
</dbReference>